<comment type="caution">
    <text evidence="2">The sequence shown here is derived from an EMBL/GenBank/DDBJ whole genome shotgun (WGS) entry which is preliminary data.</text>
</comment>
<organism evidence="2 3">
    <name type="scientific">Alkalihalobacterium chitinilyticum</name>
    <dbReference type="NCBI Taxonomy" id="2980103"/>
    <lineage>
        <taxon>Bacteria</taxon>
        <taxon>Bacillati</taxon>
        <taxon>Bacillota</taxon>
        <taxon>Bacilli</taxon>
        <taxon>Bacillales</taxon>
        <taxon>Bacillaceae</taxon>
        <taxon>Alkalihalobacterium</taxon>
    </lineage>
</organism>
<name>A0ABT5VD65_9BACI</name>
<accession>A0ABT5VD65</accession>
<evidence type="ECO:0000313" key="2">
    <source>
        <dbReference type="EMBL" id="MDE5413379.1"/>
    </source>
</evidence>
<sequence length="70" mass="7972">MENFLDNVLGFLPQRSIVWSALGSALIVIAFQKGTQKLQEFVKLPYMEEENQQKRKEITGQSGIDQQSKS</sequence>
<feature type="compositionally biased region" description="Polar residues" evidence="1">
    <location>
        <begin position="59"/>
        <end position="70"/>
    </location>
</feature>
<evidence type="ECO:0000256" key="1">
    <source>
        <dbReference type="SAM" id="MobiDB-lite"/>
    </source>
</evidence>
<proteinExistence type="predicted"/>
<evidence type="ECO:0000313" key="3">
    <source>
        <dbReference type="Proteomes" id="UP001148125"/>
    </source>
</evidence>
<feature type="region of interest" description="Disordered" evidence="1">
    <location>
        <begin position="50"/>
        <end position="70"/>
    </location>
</feature>
<keyword evidence="3" id="KW-1185">Reference proteome</keyword>
<reference evidence="2" key="1">
    <citation type="submission" date="2024-05" db="EMBL/GenBank/DDBJ databases">
        <title>Alkalihalobacillus sp. strain MEB203 novel alkaliphilic bacterium from Lonar Lake, India.</title>
        <authorList>
            <person name="Joshi A."/>
            <person name="Thite S."/>
            <person name="Mengade P."/>
        </authorList>
    </citation>
    <scope>NUCLEOTIDE SEQUENCE</scope>
    <source>
        <strain evidence="2">MEB 203</strain>
    </source>
</reference>
<dbReference type="RefSeq" id="WP_275117996.1">
    <property type="nucleotide sequence ID" value="NZ_JAOTPO010000004.1"/>
</dbReference>
<protein>
    <submittedName>
        <fullName evidence="2">Uncharacterized protein</fullName>
    </submittedName>
</protein>
<dbReference type="EMBL" id="JAOTPO010000004">
    <property type="protein sequence ID" value="MDE5413379.1"/>
    <property type="molecule type" value="Genomic_DNA"/>
</dbReference>
<dbReference type="Proteomes" id="UP001148125">
    <property type="component" value="Unassembled WGS sequence"/>
</dbReference>
<gene>
    <name evidence="2" type="ORF">N7Z68_08265</name>
</gene>